<dbReference type="Gene3D" id="3.40.50.1580">
    <property type="entry name" value="Nucleoside phosphorylase domain"/>
    <property type="match status" value="1"/>
</dbReference>
<proteinExistence type="predicted"/>
<name>A0AAE3SDS8_9BACT</name>
<dbReference type="Proteomes" id="UP001209229">
    <property type="component" value="Unassembled WGS sequence"/>
</dbReference>
<dbReference type="SUPFAM" id="SSF53167">
    <property type="entry name" value="Purine and uridine phosphorylases"/>
    <property type="match status" value="1"/>
</dbReference>
<organism evidence="5 6">
    <name type="scientific">Plebeiibacterium sediminum</name>
    <dbReference type="NCBI Taxonomy" id="2992112"/>
    <lineage>
        <taxon>Bacteria</taxon>
        <taxon>Pseudomonadati</taxon>
        <taxon>Bacteroidota</taxon>
        <taxon>Bacteroidia</taxon>
        <taxon>Marinilabiliales</taxon>
        <taxon>Marinilabiliaceae</taxon>
        <taxon>Plebeiibacterium</taxon>
    </lineage>
</organism>
<feature type="domain" description="Nucleoside phosphorylase" evidence="4">
    <location>
        <begin position="49"/>
        <end position="286"/>
    </location>
</feature>
<dbReference type="GO" id="GO:0004731">
    <property type="term" value="F:purine-nucleoside phosphorylase activity"/>
    <property type="evidence" value="ECO:0007669"/>
    <property type="project" value="TreeGrafter"/>
</dbReference>
<evidence type="ECO:0000256" key="3">
    <source>
        <dbReference type="ARBA" id="ARBA00048447"/>
    </source>
</evidence>
<evidence type="ECO:0000313" key="5">
    <source>
        <dbReference type="EMBL" id="MCW3785371.1"/>
    </source>
</evidence>
<evidence type="ECO:0000256" key="1">
    <source>
        <dbReference type="ARBA" id="ARBA00011888"/>
    </source>
</evidence>
<dbReference type="EC" id="2.4.2.3" evidence="1"/>
<dbReference type="GO" id="GO:0005829">
    <property type="term" value="C:cytosol"/>
    <property type="evidence" value="ECO:0007669"/>
    <property type="project" value="TreeGrafter"/>
</dbReference>
<dbReference type="RefSeq" id="WP_301188943.1">
    <property type="nucleotide sequence ID" value="NZ_JAPDPJ010000003.1"/>
</dbReference>
<dbReference type="AlphaFoldDB" id="A0AAE3SDS8"/>
<dbReference type="GO" id="GO:0006152">
    <property type="term" value="P:purine nucleoside catabolic process"/>
    <property type="evidence" value="ECO:0007669"/>
    <property type="project" value="TreeGrafter"/>
</dbReference>
<dbReference type="GO" id="GO:0004850">
    <property type="term" value="F:uridine phosphorylase activity"/>
    <property type="evidence" value="ECO:0007669"/>
    <property type="project" value="UniProtKB-EC"/>
</dbReference>
<protein>
    <recommendedName>
        <fullName evidence="2">Uridine phosphorylase</fullName>
        <ecNumber evidence="1">2.4.2.3</ecNumber>
    </recommendedName>
</protein>
<dbReference type="Pfam" id="PF01048">
    <property type="entry name" value="PNP_UDP_1"/>
    <property type="match status" value="1"/>
</dbReference>
<dbReference type="InterPro" id="IPR035994">
    <property type="entry name" value="Nucleoside_phosphorylase_sf"/>
</dbReference>
<dbReference type="InterPro" id="IPR000845">
    <property type="entry name" value="Nucleoside_phosphorylase_d"/>
</dbReference>
<dbReference type="PANTHER" id="PTHR43691:SF11">
    <property type="entry name" value="FI09636P-RELATED"/>
    <property type="match status" value="1"/>
</dbReference>
<comment type="caution">
    <text evidence="5">The sequence shown here is derived from an EMBL/GenBank/DDBJ whole genome shotgun (WGS) entry which is preliminary data.</text>
</comment>
<reference evidence="5" key="1">
    <citation type="submission" date="2022-10" db="EMBL/GenBank/DDBJ databases">
        <authorList>
            <person name="Yu W.X."/>
        </authorList>
    </citation>
    <scope>NUCLEOTIDE SEQUENCE</scope>
    <source>
        <strain evidence="5">AAT</strain>
    </source>
</reference>
<dbReference type="PANTHER" id="PTHR43691">
    <property type="entry name" value="URIDINE PHOSPHORYLASE"/>
    <property type="match status" value="1"/>
</dbReference>
<evidence type="ECO:0000259" key="4">
    <source>
        <dbReference type="Pfam" id="PF01048"/>
    </source>
</evidence>
<dbReference type="CDD" id="cd00436">
    <property type="entry name" value="UP_TbUP-like"/>
    <property type="match status" value="1"/>
</dbReference>
<comment type="catalytic activity">
    <reaction evidence="3">
        <text>uridine + phosphate = alpha-D-ribose 1-phosphate + uracil</text>
        <dbReference type="Rhea" id="RHEA:24388"/>
        <dbReference type="ChEBI" id="CHEBI:16704"/>
        <dbReference type="ChEBI" id="CHEBI:17568"/>
        <dbReference type="ChEBI" id="CHEBI:43474"/>
        <dbReference type="ChEBI" id="CHEBI:57720"/>
        <dbReference type="EC" id="2.4.2.3"/>
    </reaction>
</comment>
<gene>
    <name evidence="5" type="ORF">OM075_02775</name>
</gene>
<evidence type="ECO:0000256" key="2">
    <source>
        <dbReference type="ARBA" id="ARBA00021980"/>
    </source>
</evidence>
<evidence type="ECO:0000313" key="6">
    <source>
        <dbReference type="Proteomes" id="UP001209229"/>
    </source>
</evidence>
<keyword evidence="6" id="KW-1185">Reference proteome</keyword>
<sequence length="309" mass="34546">MKKIIPFDGKIKHAFKEMTKRIEESELIINNDGSVFHLHLKPGELAENIILVGDPDRVKVVASYFDEIELEKRNREFVSTTGKYKGKRFSVVATGIGTDNIDIVMNELDALVNVDFETRQVKDQLTTLNLVRIGTSGSLQKDLPVDSCLLSEKAIGFDGLLNFYANRDTVSDIAFENDFKTAVNWNEKLTSPYVVDASSELLDKLSNNNFNTGVTISAPGFYGPQGRIIRLGLVDSDINEKISNFIYENFRITNYEMECSAIYGLSKLLGHRAATVCAIIANRKAGEYSKDYKPVIKTLIKKVLDSLAE</sequence>
<dbReference type="EMBL" id="JAPDPJ010000003">
    <property type="protein sequence ID" value="MCW3785371.1"/>
    <property type="molecule type" value="Genomic_DNA"/>
</dbReference>
<accession>A0AAE3SDS8</accession>